<feature type="region of interest" description="Disordered" evidence="1">
    <location>
        <begin position="247"/>
        <end position="306"/>
    </location>
</feature>
<dbReference type="AlphaFoldDB" id="A0A0G4I5G5"/>
<proteinExistence type="predicted"/>
<reference evidence="2" key="1">
    <citation type="submission" date="2014-11" db="EMBL/GenBank/DDBJ databases">
        <authorList>
            <person name="Otto D Thomas"/>
            <person name="Naeem Raeece"/>
        </authorList>
    </citation>
    <scope>NUCLEOTIDE SEQUENCE</scope>
</reference>
<evidence type="ECO:0000313" key="2">
    <source>
        <dbReference type="EMBL" id="CEM52200.1"/>
    </source>
</evidence>
<evidence type="ECO:0000256" key="1">
    <source>
        <dbReference type="SAM" id="MobiDB-lite"/>
    </source>
</evidence>
<dbReference type="VEuPathDB" id="CryptoDB:Cvel_1855"/>
<name>A0A0G4I5G5_9ALVE</name>
<sequence>MRNSFAPLGSDSPVSFLYSSPVFTTASATIPDNDSVPSTSSAAAIKLLDLSWVPELKMSHDWKSQEEKVRVAFAKDFKTWRRSFEFTTKFIMTFVEKEEHVVALWVLALLRAFKAFPSLQEEVHLCIGEGKEKADLLEAISVEVTRRKSLDKNAWQDIFLKLERGQHGREDIVKAMKQLKDTIRECGAIGYKPDADLKRRALKSMLTKSEWNDSTEKASLKTGNKVSELTYDKILVHVDTKLDTTEDYEITQPVDGRSSSSPPKCNHEFGAAADRSQRPKGRGKGRREKKSNRKEKSFQGEGGEES</sequence>
<protein>
    <submittedName>
        <fullName evidence="2">Uncharacterized protein</fullName>
    </submittedName>
</protein>
<organism evidence="2">
    <name type="scientific">Chromera velia CCMP2878</name>
    <dbReference type="NCBI Taxonomy" id="1169474"/>
    <lineage>
        <taxon>Eukaryota</taxon>
        <taxon>Sar</taxon>
        <taxon>Alveolata</taxon>
        <taxon>Colpodellida</taxon>
        <taxon>Chromeraceae</taxon>
        <taxon>Chromera</taxon>
    </lineage>
</organism>
<feature type="compositionally biased region" description="Basic residues" evidence="1">
    <location>
        <begin position="278"/>
        <end position="293"/>
    </location>
</feature>
<dbReference type="EMBL" id="CDMZ01005173">
    <property type="protein sequence ID" value="CEM52200.1"/>
    <property type="molecule type" value="Genomic_DNA"/>
</dbReference>
<dbReference type="PhylomeDB" id="A0A0G4I5G5"/>
<accession>A0A0G4I5G5</accession>
<gene>
    <name evidence="2" type="ORF">Cvel_1855</name>
</gene>